<organism evidence="1 2">
    <name type="scientific">Candidatus Nitronereus thalassa</name>
    <dbReference type="NCBI Taxonomy" id="3020898"/>
    <lineage>
        <taxon>Bacteria</taxon>
        <taxon>Pseudomonadati</taxon>
        <taxon>Nitrospirota</taxon>
        <taxon>Nitrospiria</taxon>
        <taxon>Nitrospirales</taxon>
        <taxon>Nitrospiraceae</taxon>
        <taxon>Candidatus Nitronereus</taxon>
    </lineage>
</organism>
<comment type="caution">
    <text evidence="1">The sequence shown here is derived from an EMBL/GenBank/DDBJ whole genome shotgun (WGS) entry which is preliminary data.</text>
</comment>
<gene>
    <name evidence="1" type="ORF">PPG34_17285</name>
</gene>
<evidence type="ECO:0000313" key="2">
    <source>
        <dbReference type="Proteomes" id="UP001250932"/>
    </source>
</evidence>
<proteinExistence type="predicted"/>
<protein>
    <submittedName>
        <fullName evidence="1">Uncharacterized protein</fullName>
    </submittedName>
</protein>
<reference evidence="1 2" key="1">
    <citation type="journal article" date="2023" name="ISME J.">
        <title>Cultivation and genomic characterization of novel and ubiquitous marine nitrite-oxidizing bacteria from the Nitrospirales.</title>
        <authorList>
            <person name="Mueller A.J."/>
            <person name="Daebeler A."/>
            <person name="Herbold C.W."/>
            <person name="Kirkegaard R.H."/>
            <person name="Daims H."/>
        </authorList>
    </citation>
    <scope>NUCLEOTIDE SEQUENCE [LARGE SCALE GENOMIC DNA]</scope>
    <source>
        <strain evidence="1 2">EB</strain>
    </source>
</reference>
<dbReference type="EMBL" id="JAQOUE010000002">
    <property type="protein sequence ID" value="MDT7044107.1"/>
    <property type="molecule type" value="Genomic_DNA"/>
</dbReference>
<sequence>MKARIDPAFQKLLASFDEVNIEMHSSAVYGLWKDFSLAYFNPAWFAFAQDNGGEPSISEEWKLGRNVMEAVTSDLKEFYTGFFLSTFNDPRSQGYPKQHAYQCSSAHRYRMFNMTLYPVGVNQGILIVNSLVQEMPHPVTEVAREGNASVYTDSDGLIHQCSHCRKVKNLQEKNRWDWIPTWVRELPANIRQELCAFCLDYHYPRKSEA</sequence>
<dbReference type="RefSeq" id="WP_313834693.1">
    <property type="nucleotide sequence ID" value="NZ_JAQOUE010000002.1"/>
</dbReference>
<name>A0ABU3KCF2_9BACT</name>
<dbReference type="Proteomes" id="UP001250932">
    <property type="component" value="Unassembled WGS sequence"/>
</dbReference>
<evidence type="ECO:0000313" key="1">
    <source>
        <dbReference type="EMBL" id="MDT7044107.1"/>
    </source>
</evidence>
<accession>A0ABU3KCF2</accession>
<keyword evidence="2" id="KW-1185">Reference proteome</keyword>